<keyword evidence="2" id="KW-0229">DNA integration</keyword>
<keyword evidence="4" id="KW-0233">DNA recombination</keyword>
<protein>
    <submittedName>
        <fullName evidence="8">Tyrosine-type recombinase/integrase</fullName>
    </submittedName>
</protein>
<dbReference type="InterPro" id="IPR010998">
    <property type="entry name" value="Integrase_recombinase_N"/>
</dbReference>
<dbReference type="PROSITE" id="PS51900">
    <property type="entry name" value="CB"/>
    <property type="match status" value="1"/>
</dbReference>
<dbReference type="Gene3D" id="1.10.443.10">
    <property type="entry name" value="Intergrase catalytic core"/>
    <property type="match status" value="1"/>
</dbReference>
<dbReference type="InterPro" id="IPR038488">
    <property type="entry name" value="Integrase_DNA-bd_sf"/>
</dbReference>
<evidence type="ECO:0000256" key="2">
    <source>
        <dbReference type="ARBA" id="ARBA00022908"/>
    </source>
</evidence>
<gene>
    <name evidence="8" type="ORF">J4G78_11305</name>
</gene>
<dbReference type="InterPro" id="IPR053876">
    <property type="entry name" value="Phage_int_M"/>
</dbReference>
<evidence type="ECO:0000256" key="3">
    <source>
        <dbReference type="ARBA" id="ARBA00023125"/>
    </source>
</evidence>
<name>A0ABX7T102_9SPHN</name>
<dbReference type="PANTHER" id="PTHR30629:SF2">
    <property type="entry name" value="PROPHAGE INTEGRASE INTS-RELATED"/>
    <property type="match status" value="1"/>
</dbReference>
<dbReference type="InterPro" id="IPR025166">
    <property type="entry name" value="Integrase_DNA_bind_dom"/>
</dbReference>
<evidence type="ECO:0000256" key="5">
    <source>
        <dbReference type="PROSITE-ProRule" id="PRU01248"/>
    </source>
</evidence>
<dbReference type="PROSITE" id="PS51898">
    <property type="entry name" value="TYR_RECOMBINASE"/>
    <property type="match status" value="1"/>
</dbReference>
<evidence type="ECO:0000313" key="8">
    <source>
        <dbReference type="EMBL" id="QTD54836.1"/>
    </source>
</evidence>
<reference evidence="8 9" key="1">
    <citation type="submission" date="2021-03" db="EMBL/GenBank/DDBJ databases">
        <title>Complete genome of Parasphingorhabdus_sp.JHSY0214.</title>
        <authorList>
            <person name="Yoo J.H."/>
            <person name="Bae J.W."/>
        </authorList>
    </citation>
    <scope>NUCLEOTIDE SEQUENCE [LARGE SCALE GENOMIC DNA]</scope>
    <source>
        <strain evidence="8 9">JHSY0214</strain>
    </source>
</reference>
<dbReference type="EMBL" id="CP071794">
    <property type="protein sequence ID" value="QTD54836.1"/>
    <property type="molecule type" value="Genomic_DNA"/>
</dbReference>
<dbReference type="InterPro" id="IPR050808">
    <property type="entry name" value="Phage_Integrase"/>
</dbReference>
<dbReference type="CDD" id="cd00801">
    <property type="entry name" value="INT_P4_C"/>
    <property type="match status" value="1"/>
</dbReference>
<comment type="similarity">
    <text evidence="1">Belongs to the 'phage' integrase family.</text>
</comment>
<dbReference type="Pfam" id="PF22022">
    <property type="entry name" value="Phage_int_M"/>
    <property type="match status" value="1"/>
</dbReference>
<evidence type="ECO:0000313" key="9">
    <source>
        <dbReference type="Proteomes" id="UP000663923"/>
    </source>
</evidence>
<dbReference type="RefSeq" id="WP_207986667.1">
    <property type="nucleotide sequence ID" value="NZ_CP071794.1"/>
</dbReference>
<sequence>MGKLTATKIRKLKERGNYGDGDGLFLRIGDSGKGYWVIRCQINGRRRDIGLGSLSLMSLAEAREAAYLIRKDIHNGLDPIAERKKAKLVIPTFRDAAKQVHAERRVAWKSGKHQKQWMTTIEKHVFPKIGDRLVNDIEGPVIRDVLVPIWLTKPETARRVKQRIGVVLDWAYSNGLRASEAPLRSVGRGLPKQPKKDNHFAAMPYEEVPEFLKYLHTKENVSRLALEFLILTATRSGEVRGATMNEIDSCNHLWTIPADRMKMGKAHTIPLTASALDVLERVRPYFAPVSNLIFPGKNVKRPLSNMTLIKVLRVAELPYTVHGFRSSFRDWVAEQTSYPGEVAEAALAHSIANKVEAAYRRTDYLEKRRPLMQDWERFCIAG</sequence>
<dbReference type="InterPro" id="IPR011010">
    <property type="entry name" value="DNA_brk_join_enz"/>
</dbReference>
<keyword evidence="3 5" id="KW-0238">DNA-binding</keyword>
<dbReference type="Pfam" id="PF13356">
    <property type="entry name" value="Arm-DNA-bind_3"/>
    <property type="match status" value="1"/>
</dbReference>
<keyword evidence="9" id="KW-1185">Reference proteome</keyword>
<organism evidence="8 9">
    <name type="scientific">Parasphingorhabdus cellanae</name>
    <dbReference type="NCBI Taxonomy" id="2806553"/>
    <lineage>
        <taxon>Bacteria</taxon>
        <taxon>Pseudomonadati</taxon>
        <taxon>Pseudomonadota</taxon>
        <taxon>Alphaproteobacteria</taxon>
        <taxon>Sphingomonadales</taxon>
        <taxon>Sphingomonadaceae</taxon>
        <taxon>Parasphingorhabdus</taxon>
    </lineage>
</organism>
<accession>A0ABX7T102</accession>
<evidence type="ECO:0000256" key="4">
    <source>
        <dbReference type="ARBA" id="ARBA00023172"/>
    </source>
</evidence>
<dbReference type="Pfam" id="PF00589">
    <property type="entry name" value="Phage_integrase"/>
    <property type="match status" value="1"/>
</dbReference>
<evidence type="ECO:0000259" key="7">
    <source>
        <dbReference type="PROSITE" id="PS51900"/>
    </source>
</evidence>
<evidence type="ECO:0000259" key="6">
    <source>
        <dbReference type="PROSITE" id="PS51898"/>
    </source>
</evidence>
<evidence type="ECO:0000256" key="1">
    <source>
        <dbReference type="ARBA" id="ARBA00008857"/>
    </source>
</evidence>
<dbReference type="Proteomes" id="UP000663923">
    <property type="component" value="Chromosome"/>
</dbReference>
<dbReference type="InterPro" id="IPR013762">
    <property type="entry name" value="Integrase-like_cat_sf"/>
</dbReference>
<dbReference type="Gene3D" id="1.10.150.130">
    <property type="match status" value="1"/>
</dbReference>
<dbReference type="InterPro" id="IPR044068">
    <property type="entry name" value="CB"/>
</dbReference>
<dbReference type="InterPro" id="IPR002104">
    <property type="entry name" value="Integrase_catalytic"/>
</dbReference>
<feature type="domain" description="Core-binding (CB)" evidence="7">
    <location>
        <begin position="91"/>
        <end position="172"/>
    </location>
</feature>
<dbReference type="PANTHER" id="PTHR30629">
    <property type="entry name" value="PROPHAGE INTEGRASE"/>
    <property type="match status" value="1"/>
</dbReference>
<proteinExistence type="inferred from homology"/>
<dbReference type="Gene3D" id="3.30.160.390">
    <property type="entry name" value="Integrase, DNA-binding domain"/>
    <property type="match status" value="1"/>
</dbReference>
<feature type="domain" description="Tyr recombinase" evidence="6">
    <location>
        <begin position="198"/>
        <end position="372"/>
    </location>
</feature>
<dbReference type="SUPFAM" id="SSF56349">
    <property type="entry name" value="DNA breaking-rejoining enzymes"/>
    <property type="match status" value="1"/>
</dbReference>